<dbReference type="EMBL" id="REGN01001684">
    <property type="protein sequence ID" value="RNA33110.1"/>
    <property type="molecule type" value="Genomic_DNA"/>
</dbReference>
<evidence type="ECO:0000313" key="2">
    <source>
        <dbReference type="Proteomes" id="UP000276133"/>
    </source>
</evidence>
<name>A0A3M7SC69_BRAPC</name>
<proteinExistence type="predicted"/>
<protein>
    <submittedName>
        <fullName evidence="1">Uncharacterized protein</fullName>
    </submittedName>
</protein>
<gene>
    <name evidence="1" type="ORF">BpHYR1_027913</name>
</gene>
<dbReference type="AlphaFoldDB" id="A0A3M7SC69"/>
<reference evidence="1 2" key="1">
    <citation type="journal article" date="2018" name="Sci. Rep.">
        <title>Genomic signatures of local adaptation to the degree of environmental predictability in rotifers.</title>
        <authorList>
            <person name="Franch-Gras L."/>
            <person name="Hahn C."/>
            <person name="Garcia-Roger E.M."/>
            <person name="Carmona M.J."/>
            <person name="Serra M."/>
            <person name="Gomez A."/>
        </authorList>
    </citation>
    <scope>NUCLEOTIDE SEQUENCE [LARGE SCALE GENOMIC DNA]</scope>
    <source>
        <strain evidence="1">HYR1</strain>
    </source>
</reference>
<keyword evidence="2" id="KW-1185">Reference proteome</keyword>
<sequence length="77" mass="9366">MSKYCEFTKIAALYLKSLLNRNQEFNDFLKNASEYEDSSRYTREKQFSSILDVIRVYSRCILKYICVFFLFEYSRID</sequence>
<organism evidence="1 2">
    <name type="scientific">Brachionus plicatilis</name>
    <name type="common">Marine rotifer</name>
    <name type="synonym">Brachionus muelleri</name>
    <dbReference type="NCBI Taxonomy" id="10195"/>
    <lineage>
        <taxon>Eukaryota</taxon>
        <taxon>Metazoa</taxon>
        <taxon>Spiralia</taxon>
        <taxon>Gnathifera</taxon>
        <taxon>Rotifera</taxon>
        <taxon>Eurotatoria</taxon>
        <taxon>Monogononta</taxon>
        <taxon>Pseudotrocha</taxon>
        <taxon>Ploima</taxon>
        <taxon>Brachionidae</taxon>
        <taxon>Brachionus</taxon>
    </lineage>
</organism>
<comment type="caution">
    <text evidence="1">The sequence shown here is derived from an EMBL/GenBank/DDBJ whole genome shotgun (WGS) entry which is preliminary data.</text>
</comment>
<dbReference type="Proteomes" id="UP000276133">
    <property type="component" value="Unassembled WGS sequence"/>
</dbReference>
<evidence type="ECO:0000313" key="1">
    <source>
        <dbReference type="EMBL" id="RNA33110.1"/>
    </source>
</evidence>
<accession>A0A3M7SC69</accession>